<evidence type="ECO:0000256" key="2">
    <source>
        <dbReference type="ARBA" id="ARBA00022475"/>
    </source>
</evidence>
<evidence type="ECO:0000259" key="7">
    <source>
        <dbReference type="Pfam" id="PF00892"/>
    </source>
</evidence>
<feature type="transmembrane region" description="Helical" evidence="6">
    <location>
        <begin position="273"/>
        <end position="291"/>
    </location>
</feature>
<evidence type="ECO:0000313" key="9">
    <source>
        <dbReference type="Proteomes" id="UP000316993"/>
    </source>
</evidence>
<dbReference type="InterPro" id="IPR000620">
    <property type="entry name" value="EamA_dom"/>
</dbReference>
<keyword evidence="3 6" id="KW-0812">Transmembrane</keyword>
<evidence type="ECO:0000256" key="6">
    <source>
        <dbReference type="SAM" id="Phobius"/>
    </source>
</evidence>
<organism evidence="8 9">
    <name type="scientific">Acidovorax temperans</name>
    <dbReference type="NCBI Taxonomy" id="80878"/>
    <lineage>
        <taxon>Bacteria</taxon>
        <taxon>Pseudomonadati</taxon>
        <taxon>Pseudomonadota</taxon>
        <taxon>Betaproteobacteria</taxon>
        <taxon>Burkholderiales</taxon>
        <taxon>Comamonadaceae</taxon>
        <taxon>Acidovorax</taxon>
    </lineage>
</organism>
<feature type="transmembrane region" description="Helical" evidence="6">
    <location>
        <begin position="175"/>
        <end position="197"/>
    </location>
</feature>
<gene>
    <name evidence="8" type="ORF">BDD18_0558</name>
</gene>
<dbReference type="EMBL" id="VFPV01000001">
    <property type="protein sequence ID" value="TQN07436.1"/>
    <property type="molecule type" value="Genomic_DNA"/>
</dbReference>
<protein>
    <submittedName>
        <fullName evidence="8">Threonine/homoserine efflux transporter RhtA</fullName>
    </submittedName>
</protein>
<dbReference type="SUPFAM" id="SSF103481">
    <property type="entry name" value="Multidrug resistance efflux transporter EmrE"/>
    <property type="match status" value="2"/>
</dbReference>
<sequence length="328" mass="34619">MMLGCLHYLTFVMHHPSRPLAYVCLALSMFLVGSYVALSKPLAGVIPVFLLAWLRFGIGGVAMLGWLRKPADEPPMSAQTKRLLFLESFLGNFLFTMCMLYGVSLTSAVSAGVTMAAIPAAVAVMSWAFLRERVPPRTWAAVALAVLGIALLSLSKSEHSTHGGVAQAGDSTANLTWLGQLLLIGAVLCEAAYSVIGKKLTGSLGPKRITSLINVWGFVLATPLGLYTAYTFDFAAVSTGMWLLLVFYALAASVWTVWLWMTGLKSIPAAQGGVFTVMLPVSAALVGVCVLGETLTGIQTLALGIALASVLLATLPPRKTASPASAQQ</sequence>
<evidence type="ECO:0000313" key="8">
    <source>
        <dbReference type="EMBL" id="TQN07436.1"/>
    </source>
</evidence>
<dbReference type="Gene3D" id="1.10.3730.20">
    <property type="match status" value="1"/>
</dbReference>
<reference evidence="8 9" key="1">
    <citation type="submission" date="2019-06" db="EMBL/GenBank/DDBJ databases">
        <title>Genomic Encyclopedia of Archaeal and Bacterial Type Strains, Phase II (KMG-II): from individual species to whole genera.</title>
        <authorList>
            <person name="Goeker M."/>
        </authorList>
    </citation>
    <scope>NUCLEOTIDE SEQUENCE [LARGE SCALE GENOMIC DNA]</scope>
    <source>
        <strain evidence="8 9">DSM 7270</strain>
    </source>
</reference>
<evidence type="ECO:0000256" key="4">
    <source>
        <dbReference type="ARBA" id="ARBA00022989"/>
    </source>
</evidence>
<feature type="transmembrane region" description="Helical" evidence="6">
    <location>
        <begin position="209"/>
        <end position="230"/>
    </location>
</feature>
<feature type="domain" description="EamA" evidence="7">
    <location>
        <begin position="178"/>
        <end position="314"/>
    </location>
</feature>
<feature type="transmembrane region" description="Helical" evidence="6">
    <location>
        <begin position="297"/>
        <end position="315"/>
    </location>
</feature>
<evidence type="ECO:0000256" key="3">
    <source>
        <dbReference type="ARBA" id="ARBA00022692"/>
    </source>
</evidence>
<feature type="domain" description="EamA" evidence="7">
    <location>
        <begin position="21"/>
        <end position="153"/>
    </location>
</feature>
<dbReference type="Proteomes" id="UP000316993">
    <property type="component" value="Unassembled WGS sequence"/>
</dbReference>
<feature type="transmembrane region" description="Helical" evidence="6">
    <location>
        <begin position="83"/>
        <end position="103"/>
    </location>
</feature>
<evidence type="ECO:0000256" key="5">
    <source>
        <dbReference type="ARBA" id="ARBA00023136"/>
    </source>
</evidence>
<dbReference type="AlphaFoldDB" id="A0A543LJD2"/>
<name>A0A543LJD2_9BURK</name>
<dbReference type="InterPro" id="IPR051258">
    <property type="entry name" value="Diverse_Substrate_Transporter"/>
</dbReference>
<dbReference type="PANTHER" id="PTHR42920:SF5">
    <property type="entry name" value="EAMA DOMAIN-CONTAINING PROTEIN"/>
    <property type="match status" value="1"/>
</dbReference>
<feature type="transmembrane region" description="Helical" evidence="6">
    <location>
        <begin position="137"/>
        <end position="155"/>
    </location>
</feature>
<keyword evidence="2" id="KW-1003">Cell membrane</keyword>
<accession>A0A543LJD2</accession>
<comment type="subcellular location">
    <subcellularLocation>
        <location evidence="1">Cell membrane</location>
        <topology evidence="1">Multi-pass membrane protein</topology>
    </subcellularLocation>
</comment>
<feature type="transmembrane region" description="Helical" evidence="6">
    <location>
        <begin position="109"/>
        <end position="130"/>
    </location>
</feature>
<proteinExistence type="predicted"/>
<dbReference type="InterPro" id="IPR037185">
    <property type="entry name" value="EmrE-like"/>
</dbReference>
<dbReference type="PANTHER" id="PTHR42920">
    <property type="entry name" value="OS03G0707200 PROTEIN-RELATED"/>
    <property type="match status" value="1"/>
</dbReference>
<comment type="caution">
    <text evidence="8">The sequence shown here is derived from an EMBL/GenBank/DDBJ whole genome shotgun (WGS) entry which is preliminary data.</text>
</comment>
<keyword evidence="4 6" id="KW-1133">Transmembrane helix</keyword>
<keyword evidence="5 6" id="KW-0472">Membrane</keyword>
<dbReference type="Pfam" id="PF00892">
    <property type="entry name" value="EamA"/>
    <property type="match status" value="2"/>
</dbReference>
<feature type="transmembrane region" description="Helical" evidence="6">
    <location>
        <begin position="44"/>
        <end position="67"/>
    </location>
</feature>
<feature type="transmembrane region" description="Helical" evidence="6">
    <location>
        <begin position="20"/>
        <end position="38"/>
    </location>
</feature>
<dbReference type="GO" id="GO:0005886">
    <property type="term" value="C:plasma membrane"/>
    <property type="evidence" value="ECO:0007669"/>
    <property type="project" value="UniProtKB-SubCell"/>
</dbReference>
<evidence type="ECO:0000256" key="1">
    <source>
        <dbReference type="ARBA" id="ARBA00004651"/>
    </source>
</evidence>
<feature type="transmembrane region" description="Helical" evidence="6">
    <location>
        <begin position="242"/>
        <end position="261"/>
    </location>
</feature>